<evidence type="ECO:0000256" key="1">
    <source>
        <dbReference type="SAM" id="MobiDB-lite"/>
    </source>
</evidence>
<dbReference type="EMBL" id="JASAOF010000018">
    <property type="protein sequence ID" value="MDI2031461.1"/>
    <property type="molecule type" value="Genomic_DNA"/>
</dbReference>
<proteinExistence type="predicted"/>
<dbReference type="InterPro" id="IPR049050">
    <property type="entry name" value="nSTAND3"/>
</dbReference>
<keyword evidence="4" id="KW-1185">Reference proteome</keyword>
<reference evidence="3 4" key="1">
    <citation type="submission" date="2023-04" db="EMBL/GenBank/DDBJ databases">
        <title>Draft genome sequence of Saccharopolyspora sp. TS4A08 isolated from sweet potato rhizospheric soil.</title>
        <authorList>
            <person name="Suksaard P."/>
            <person name="Duangmal K."/>
        </authorList>
    </citation>
    <scope>NUCLEOTIDE SEQUENCE [LARGE SCALE GENOMIC DNA]</scope>
    <source>
        <strain evidence="3 4">TS4A08</strain>
    </source>
</reference>
<evidence type="ECO:0000259" key="2">
    <source>
        <dbReference type="Pfam" id="PF20720"/>
    </source>
</evidence>
<protein>
    <submittedName>
        <fullName evidence="3">ATP-binding protein</fullName>
    </submittedName>
</protein>
<evidence type="ECO:0000313" key="4">
    <source>
        <dbReference type="Proteomes" id="UP001237595"/>
    </source>
</evidence>
<organism evidence="3 4">
    <name type="scientific">Saccharopolyspora ipomoeae</name>
    <dbReference type="NCBI Taxonomy" id="3042027"/>
    <lineage>
        <taxon>Bacteria</taxon>
        <taxon>Bacillati</taxon>
        <taxon>Actinomycetota</taxon>
        <taxon>Actinomycetes</taxon>
        <taxon>Pseudonocardiales</taxon>
        <taxon>Pseudonocardiaceae</taxon>
        <taxon>Saccharopolyspora</taxon>
    </lineage>
</organism>
<gene>
    <name evidence="3" type="ORF">QFW96_22730</name>
</gene>
<dbReference type="RefSeq" id="WP_281457736.1">
    <property type="nucleotide sequence ID" value="NZ_JASAOF010000018.1"/>
</dbReference>
<dbReference type="Pfam" id="PF20720">
    <property type="entry name" value="nSTAND3"/>
    <property type="match status" value="1"/>
</dbReference>
<keyword evidence="3" id="KW-0547">Nucleotide-binding</keyword>
<dbReference type="GO" id="GO:0005524">
    <property type="term" value="F:ATP binding"/>
    <property type="evidence" value="ECO:0007669"/>
    <property type="project" value="UniProtKB-KW"/>
</dbReference>
<feature type="region of interest" description="Disordered" evidence="1">
    <location>
        <begin position="1"/>
        <end position="37"/>
    </location>
</feature>
<keyword evidence="3" id="KW-0067">ATP-binding</keyword>
<name>A0ABT6PU05_9PSEU</name>
<sequence>MTTETDEAAPQQASTWTTHSHFEGDQHGPTHAGTGDLNVYYTTHESVRAHARSPRLTLRDDLRWLRVRFVEPQHLSYAREQLAKSGTVLLTGPTGSGRTTAAKMLVDETADENTPFSILPEEALDPRETLSSVKVYPDHRFVLDLSDSDQAVFLARMRELPAFRTTLVEQHGFLVVVVPDELAHHLDPELKQFVERINRPRGDLVLRRHLQAADLNPTGDQLDQSEVAQCLKAPMQEIAGVAERVTEARDSLPGEDLARWLKEAAGAKAQRREEVAEKLAAHPSGRERALLLASAMCRGASTDAVFFAADDLVRMMELDKAERPRLEQDGYRAQLQRLNVEISPHDSVEFSKLSYDEAVLEHFWDNFPDLRPQFRRWVERVIELRALTGENRLRLVDRFTEQALRTGSPEQVGLVVERWIFPSNGKSSPLQDFGVRALVTGLKDARHGTHFRRMVYLWSRAQDLPEWVGQIVVEVTVEVIAPNFPEQAVVRLHHRARRESGELARKALVDLVRRDLPQYRLLLERLSDDLTKTQQWNADFLLFLDIADPFLLTDTSQRSRPLGADRQLRAQLVTCWRTLMQERRDLVAQRLYQWLAAAARIPDPDVLLGILVDAAGESISFLGALYVAAKDWADAAEGHPEVAIRLAQLIDRAQGVQNQDYAYPRPEEFVL</sequence>
<feature type="domain" description="Novel STAND NTPase 3" evidence="2">
    <location>
        <begin position="69"/>
        <end position="116"/>
    </location>
</feature>
<dbReference type="SUPFAM" id="SSF52540">
    <property type="entry name" value="P-loop containing nucleoside triphosphate hydrolases"/>
    <property type="match status" value="2"/>
</dbReference>
<accession>A0ABT6PU05</accession>
<evidence type="ECO:0000313" key="3">
    <source>
        <dbReference type="EMBL" id="MDI2031461.1"/>
    </source>
</evidence>
<comment type="caution">
    <text evidence="3">The sequence shown here is derived from an EMBL/GenBank/DDBJ whole genome shotgun (WGS) entry which is preliminary data.</text>
</comment>
<dbReference type="Proteomes" id="UP001237595">
    <property type="component" value="Unassembled WGS sequence"/>
</dbReference>
<dbReference type="InterPro" id="IPR027417">
    <property type="entry name" value="P-loop_NTPase"/>
</dbReference>